<name>A0ABN8XU81_RANTA</name>
<protein>
    <submittedName>
        <fullName evidence="1">Uncharacterized protein</fullName>
    </submittedName>
</protein>
<proteinExistence type="predicted"/>
<sequence length="51" mass="5673">YHTDTGFFRRLGQNLLGSPRYMGLLAGGGFLSVETEEVTKAGHVVLWFVFP</sequence>
<accession>A0ABN8XU81</accession>
<gene>
    <name evidence="1" type="ORF">MRATA1EN1_LOCUS146</name>
</gene>
<feature type="non-terminal residue" evidence="1">
    <location>
        <position position="1"/>
    </location>
</feature>
<keyword evidence="2" id="KW-1185">Reference proteome</keyword>
<dbReference type="Proteomes" id="UP001176941">
    <property type="component" value="Chromosome 1"/>
</dbReference>
<reference evidence="1" key="1">
    <citation type="submission" date="2023-04" db="EMBL/GenBank/DDBJ databases">
        <authorList>
            <consortium name="ELIXIR-Norway"/>
        </authorList>
    </citation>
    <scope>NUCLEOTIDE SEQUENCE [LARGE SCALE GENOMIC DNA]</scope>
</reference>
<dbReference type="EMBL" id="OX459937">
    <property type="protein sequence ID" value="CAI9151184.1"/>
    <property type="molecule type" value="Genomic_DNA"/>
</dbReference>
<organism evidence="1 2">
    <name type="scientific">Rangifer tarandus platyrhynchus</name>
    <name type="common">Svalbard reindeer</name>
    <dbReference type="NCBI Taxonomy" id="3082113"/>
    <lineage>
        <taxon>Eukaryota</taxon>
        <taxon>Metazoa</taxon>
        <taxon>Chordata</taxon>
        <taxon>Craniata</taxon>
        <taxon>Vertebrata</taxon>
        <taxon>Euteleostomi</taxon>
        <taxon>Mammalia</taxon>
        <taxon>Eutheria</taxon>
        <taxon>Laurasiatheria</taxon>
        <taxon>Artiodactyla</taxon>
        <taxon>Ruminantia</taxon>
        <taxon>Pecora</taxon>
        <taxon>Cervidae</taxon>
        <taxon>Odocoileinae</taxon>
        <taxon>Rangifer</taxon>
    </lineage>
</organism>
<evidence type="ECO:0000313" key="1">
    <source>
        <dbReference type="EMBL" id="CAI9151184.1"/>
    </source>
</evidence>
<evidence type="ECO:0000313" key="2">
    <source>
        <dbReference type="Proteomes" id="UP001176941"/>
    </source>
</evidence>